<sequence>STDYPPRDLIGYGPRTPNPKWPNNAKIAISIVLNYEEGSESTPLNGDACTEVLGSELGPNVRPFEDGQRDVNMESMYEYGPRAGVWRVLRLLDEVGVKCTLYAVGQAMLLNPLVGQWAQQKGHEAASHGWRWIDRSAWSVEEEKSFAKKAIAAIKQTAGKEPRGGWYYGNVSARSGQRARALIAQVYREEGLQLKYYSDSYSDDLPYWVPMPGGEKSEGLLIIPYTLDNNDYREARYNGFQAPSAFADYLITAFDELYAEGLAGAPKMMSIGLHCRLVGRPGRIGGLRKFLMHAKARGDVWFATREEIADHWRATFPYKPVD</sequence>
<dbReference type="Pfam" id="PF01522">
    <property type="entry name" value="Polysacc_deac_1"/>
    <property type="match status" value="1"/>
</dbReference>
<keyword evidence="3" id="KW-0325">Glycoprotein</keyword>
<evidence type="ECO:0000313" key="9">
    <source>
        <dbReference type="Proteomes" id="UP000030653"/>
    </source>
</evidence>
<evidence type="ECO:0000256" key="5">
    <source>
        <dbReference type="ARBA" id="ARBA00023288"/>
    </source>
</evidence>
<proteinExistence type="predicted"/>
<evidence type="ECO:0000256" key="3">
    <source>
        <dbReference type="ARBA" id="ARBA00022622"/>
    </source>
</evidence>
<dbReference type="Proteomes" id="UP000030653">
    <property type="component" value="Unassembled WGS sequence"/>
</dbReference>
<keyword evidence="6" id="KW-0961">Cell wall biogenesis/degradation</keyword>
<keyword evidence="3" id="KW-0336">GPI-anchor</keyword>
<dbReference type="OrthoDB" id="9970124at2759"/>
<protein>
    <submittedName>
        <fullName evidence="8">Carbohydrate esterase family 4 protein</fullName>
    </submittedName>
</protein>
<comment type="subcellular location">
    <subcellularLocation>
        <location evidence="1">Cell membrane</location>
        <topology evidence="1">Lipid-anchor</topology>
        <topology evidence="1">GPI-anchor</topology>
    </subcellularLocation>
</comment>
<gene>
    <name evidence="8" type="ORF">DACRYDRAFT_51641</name>
</gene>
<evidence type="ECO:0000256" key="2">
    <source>
        <dbReference type="ARBA" id="ARBA00022475"/>
    </source>
</evidence>
<keyword evidence="5" id="KW-0449">Lipoprotein</keyword>
<dbReference type="RefSeq" id="XP_040629209.1">
    <property type="nucleotide sequence ID" value="XM_040775049.1"/>
</dbReference>
<evidence type="ECO:0000256" key="1">
    <source>
        <dbReference type="ARBA" id="ARBA00004609"/>
    </source>
</evidence>
<evidence type="ECO:0000313" key="8">
    <source>
        <dbReference type="EMBL" id="EJU02312.1"/>
    </source>
</evidence>
<dbReference type="EMBL" id="JH795862">
    <property type="protein sequence ID" value="EJU02312.1"/>
    <property type="molecule type" value="Genomic_DNA"/>
</dbReference>
<dbReference type="GO" id="GO:0071555">
    <property type="term" value="P:cell wall organization"/>
    <property type="evidence" value="ECO:0007669"/>
    <property type="project" value="UniProtKB-KW"/>
</dbReference>
<dbReference type="GO" id="GO:0005975">
    <property type="term" value="P:carbohydrate metabolic process"/>
    <property type="evidence" value="ECO:0007669"/>
    <property type="project" value="InterPro"/>
</dbReference>
<organism evidence="8 9">
    <name type="scientific">Dacryopinax primogenitus (strain DJM 731)</name>
    <name type="common">Brown rot fungus</name>
    <dbReference type="NCBI Taxonomy" id="1858805"/>
    <lineage>
        <taxon>Eukaryota</taxon>
        <taxon>Fungi</taxon>
        <taxon>Dikarya</taxon>
        <taxon>Basidiomycota</taxon>
        <taxon>Agaricomycotina</taxon>
        <taxon>Dacrymycetes</taxon>
        <taxon>Dacrymycetales</taxon>
        <taxon>Dacrymycetaceae</taxon>
        <taxon>Dacryopinax</taxon>
    </lineage>
</organism>
<dbReference type="PROSITE" id="PS51677">
    <property type="entry name" value="NODB"/>
    <property type="match status" value="1"/>
</dbReference>
<dbReference type="InterPro" id="IPR002509">
    <property type="entry name" value="NODB_dom"/>
</dbReference>
<dbReference type="Gene3D" id="3.20.20.370">
    <property type="entry name" value="Glycoside hydrolase/deacetylase"/>
    <property type="match status" value="1"/>
</dbReference>
<evidence type="ECO:0000256" key="4">
    <source>
        <dbReference type="ARBA" id="ARBA00023136"/>
    </source>
</evidence>
<dbReference type="PANTHER" id="PTHR43123:SF1">
    <property type="entry name" value="POLYSACCHARIDE DEACETYLASE-RELATED"/>
    <property type="match status" value="1"/>
</dbReference>
<dbReference type="InterPro" id="IPR011330">
    <property type="entry name" value="Glyco_hydro/deAcase_b/a-brl"/>
</dbReference>
<feature type="non-terminal residue" evidence="8">
    <location>
        <position position="1"/>
    </location>
</feature>
<dbReference type="OMA" id="GFEIACH"/>
<dbReference type="HOGENOM" id="CLU_029940_0_0_1"/>
<dbReference type="GO" id="GO:0098552">
    <property type="term" value="C:side of membrane"/>
    <property type="evidence" value="ECO:0007669"/>
    <property type="project" value="UniProtKB-KW"/>
</dbReference>
<keyword evidence="2" id="KW-1003">Cell membrane</keyword>
<keyword evidence="9" id="KW-1185">Reference proteome</keyword>
<dbReference type="GeneID" id="63690111"/>
<dbReference type="GO" id="GO:0005886">
    <property type="term" value="C:plasma membrane"/>
    <property type="evidence" value="ECO:0007669"/>
    <property type="project" value="UniProtKB-SubCell"/>
</dbReference>
<dbReference type="PANTHER" id="PTHR43123">
    <property type="entry name" value="POLYSACCHARIDE DEACETYLASE-RELATED"/>
    <property type="match status" value="1"/>
</dbReference>
<dbReference type="GO" id="GO:0016810">
    <property type="term" value="F:hydrolase activity, acting on carbon-nitrogen (but not peptide) bonds"/>
    <property type="evidence" value="ECO:0007669"/>
    <property type="project" value="InterPro"/>
</dbReference>
<name>M5G8W6_DACPD</name>
<dbReference type="STRING" id="1858805.M5G8W6"/>
<evidence type="ECO:0000256" key="6">
    <source>
        <dbReference type="ARBA" id="ARBA00023316"/>
    </source>
</evidence>
<keyword evidence="4" id="KW-0472">Membrane</keyword>
<feature type="domain" description="NodB homology" evidence="7">
    <location>
        <begin position="71"/>
        <end position="303"/>
    </location>
</feature>
<dbReference type="SUPFAM" id="SSF88713">
    <property type="entry name" value="Glycoside hydrolase/deacetylase"/>
    <property type="match status" value="1"/>
</dbReference>
<dbReference type="AlphaFoldDB" id="M5G8W6"/>
<reference evidence="8 9" key="1">
    <citation type="journal article" date="2012" name="Science">
        <title>The Paleozoic origin of enzymatic lignin decomposition reconstructed from 31 fungal genomes.</title>
        <authorList>
            <person name="Floudas D."/>
            <person name="Binder M."/>
            <person name="Riley R."/>
            <person name="Barry K."/>
            <person name="Blanchette R.A."/>
            <person name="Henrissat B."/>
            <person name="Martinez A.T."/>
            <person name="Otillar R."/>
            <person name="Spatafora J.W."/>
            <person name="Yadav J.S."/>
            <person name="Aerts A."/>
            <person name="Benoit I."/>
            <person name="Boyd A."/>
            <person name="Carlson A."/>
            <person name="Copeland A."/>
            <person name="Coutinho P.M."/>
            <person name="de Vries R.P."/>
            <person name="Ferreira P."/>
            <person name="Findley K."/>
            <person name="Foster B."/>
            <person name="Gaskell J."/>
            <person name="Glotzer D."/>
            <person name="Gorecki P."/>
            <person name="Heitman J."/>
            <person name="Hesse C."/>
            <person name="Hori C."/>
            <person name="Igarashi K."/>
            <person name="Jurgens J.A."/>
            <person name="Kallen N."/>
            <person name="Kersten P."/>
            <person name="Kohler A."/>
            <person name="Kuees U."/>
            <person name="Kumar T.K.A."/>
            <person name="Kuo A."/>
            <person name="LaButti K."/>
            <person name="Larrondo L.F."/>
            <person name="Lindquist E."/>
            <person name="Ling A."/>
            <person name="Lombard V."/>
            <person name="Lucas S."/>
            <person name="Lundell T."/>
            <person name="Martin R."/>
            <person name="McLaughlin D.J."/>
            <person name="Morgenstern I."/>
            <person name="Morin E."/>
            <person name="Murat C."/>
            <person name="Nagy L.G."/>
            <person name="Nolan M."/>
            <person name="Ohm R.A."/>
            <person name="Patyshakuliyeva A."/>
            <person name="Rokas A."/>
            <person name="Ruiz-Duenas F.J."/>
            <person name="Sabat G."/>
            <person name="Salamov A."/>
            <person name="Samejima M."/>
            <person name="Schmutz J."/>
            <person name="Slot J.C."/>
            <person name="St John F."/>
            <person name="Stenlid J."/>
            <person name="Sun H."/>
            <person name="Sun S."/>
            <person name="Syed K."/>
            <person name="Tsang A."/>
            <person name="Wiebenga A."/>
            <person name="Young D."/>
            <person name="Pisabarro A."/>
            <person name="Eastwood D.C."/>
            <person name="Martin F."/>
            <person name="Cullen D."/>
            <person name="Grigoriev I.V."/>
            <person name="Hibbett D.S."/>
        </authorList>
    </citation>
    <scope>NUCLEOTIDE SEQUENCE [LARGE SCALE GENOMIC DNA]</scope>
    <source>
        <strain evidence="8 9">DJM-731 SS1</strain>
    </source>
</reference>
<evidence type="ECO:0000259" key="7">
    <source>
        <dbReference type="PROSITE" id="PS51677"/>
    </source>
</evidence>
<accession>M5G8W6</accession>